<dbReference type="InterPro" id="IPR005560">
    <property type="entry name" value="Csp_YhjQ"/>
</dbReference>
<dbReference type="Gene3D" id="1.20.1270.360">
    <property type="match status" value="1"/>
</dbReference>
<dbReference type="AlphaFoldDB" id="A0A917TYV9"/>
<comment type="caution">
    <text evidence="1">The sequence shown here is derived from an EMBL/GenBank/DDBJ whole genome shotgun (WGS) entry which is preliminary data.</text>
</comment>
<gene>
    <name evidence="1" type="ORF">GCM10007977_050920</name>
</gene>
<name>A0A917TYV9_9ACTN</name>
<accession>A0A917TYV9</accession>
<keyword evidence="2" id="KW-1185">Reference proteome</keyword>
<organism evidence="1 2">
    <name type="scientific">Dactylosporangium sucinum</name>
    <dbReference type="NCBI Taxonomy" id="1424081"/>
    <lineage>
        <taxon>Bacteria</taxon>
        <taxon>Bacillati</taxon>
        <taxon>Actinomycetota</taxon>
        <taxon>Actinomycetes</taxon>
        <taxon>Micromonosporales</taxon>
        <taxon>Micromonosporaceae</taxon>
        <taxon>Dactylosporangium</taxon>
    </lineage>
</organism>
<proteinExistence type="predicted"/>
<dbReference type="Pfam" id="PF03860">
    <property type="entry name" value="Csp"/>
    <property type="match status" value="1"/>
</dbReference>
<evidence type="ECO:0000313" key="2">
    <source>
        <dbReference type="Proteomes" id="UP000642070"/>
    </source>
</evidence>
<dbReference type="RefSeq" id="WP_190252434.1">
    <property type="nucleotide sequence ID" value="NZ_BMPI01000025.1"/>
</dbReference>
<sequence length="135" mass="14560">MSQTRDLLDTFAISFRPQVSSERLAAVIDELAACEEAVTACAAAMVAEDDVRVLQDAIIRDLNCADVVAATRRVVTRGGDAVLLSSLLETCVTACEHSAELCAKHAHHHDHCRLCSQATARCAEMCREVLRGLHG</sequence>
<dbReference type="PANTHER" id="PTHR37310">
    <property type="entry name" value="CYTOPLASMIC PROTEIN-RELATED"/>
    <property type="match status" value="1"/>
</dbReference>
<dbReference type="EMBL" id="BMPI01000025">
    <property type="protein sequence ID" value="GGM43179.1"/>
    <property type="molecule type" value="Genomic_DNA"/>
</dbReference>
<dbReference type="Proteomes" id="UP000642070">
    <property type="component" value="Unassembled WGS sequence"/>
</dbReference>
<evidence type="ECO:0008006" key="3">
    <source>
        <dbReference type="Google" id="ProtNLM"/>
    </source>
</evidence>
<evidence type="ECO:0000313" key="1">
    <source>
        <dbReference type="EMBL" id="GGM43179.1"/>
    </source>
</evidence>
<reference evidence="1" key="1">
    <citation type="journal article" date="2014" name="Int. J. Syst. Evol. Microbiol.">
        <title>Complete genome sequence of Corynebacterium casei LMG S-19264T (=DSM 44701T), isolated from a smear-ripened cheese.</title>
        <authorList>
            <consortium name="US DOE Joint Genome Institute (JGI-PGF)"/>
            <person name="Walter F."/>
            <person name="Albersmeier A."/>
            <person name="Kalinowski J."/>
            <person name="Ruckert C."/>
        </authorList>
    </citation>
    <scope>NUCLEOTIDE SEQUENCE</scope>
    <source>
        <strain evidence="1">JCM 19831</strain>
    </source>
</reference>
<dbReference type="PANTHER" id="PTHR37310:SF1">
    <property type="entry name" value="CYTOPLASMIC PROTEIN"/>
    <property type="match status" value="1"/>
</dbReference>
<reference evidence="1" key="2">
    <citation type="submission" date="2020-09" db="EMBL/GenBank/DDBJ databases">
        <authorList>
            <person name="Sun Q."/>
            <person name="Ohkuma M."/>
        </authorList>
    </citation>
    <scope>NUCLEOTIDE SEQUENCE</scope>
    <source>
        <strain evidence="1">JCM 19831</strain>
    </source>
</reference>
<protein>
    <recommendedName>
        <fullName evidence="3">Four-helix bundle copper-binding protein</fullName>
    </recommendedName>
</protein>